<dbReference type="PANTHER" id="PTHR22926">
    <property type="entry name" value="PHOSPHO-N-ACETYLMURAMOYL-PENTAPEPTIDE-TRANSFERASE"/>
    <property type="match status" value="1"/>
</dbReference>
<dbReference type="CDD" id="cd06856">
    <property type="entry name" value="GT_GPT_archaea"/>
    <property type="match status" value="1"/>
</dbReference>
<dbReference type="OrthoDB" id="34534at2157"/>
<feature type="transmembrane region" description="Helical" evidence="7">
    <location>
        <begin position="232"/>
        <end position="251"/>
    </location>
</feature>
<protein>
    <submittedName>
        <fullName evidence="8">Glycosyl transferase family 4</fullName>
    </submittedName>
</protein>
<feature type="transmembrane region" description="Helical" evidence="7">
    <location>
        <begin position="302"/>
        <end position="323"/>
    </location>
</feature>
<dbReference type="KEGG" id="cma:Cmaq_0977"/>
<feature type="transmembrane region" description="Helical" evidence="7">
    <location>
        <begin position="6"/>
        <end position="22"/>
    </location>
</feature>
<dbReference type="EMBL" id="CP000852">
    <property type="protein sequence ID" value="ABW01809.1"/>
    <property type="molecule type" value="Genomic_DNA"/>
</dbReference>
<evidence type="ECO:0000256" key="6">
    <source>
        <dbReference type="ARBA" id="ARBA00023136"/>
    </source>
</evidence>
<feature type="transmembrane region" description="Helical" evidence="7">
    <location>
        <begin position="157"/>
        <end position="176"/>
    </location>
</feature>
<dbReference type="STRING" id="397948.Cmaq_0977"/>
<reference evidence="8 9" key="1">
    <citation type="submission" date="2007-10" db="EMBL/GenBank/DDBJ databases">
        <title>Complete sequence of Caldivirga maquilingensis IC-167.</title>
        <authorList>
            <consortium name="US DOE Joint Genome Institute"/>
            <person name="Copeland A."/>
            <person name="Lucas S."/>
            <person name="Lapidus A."/>
            <person name="Barry K."/>
            <person name="Glavina del Rio T."/>
            <person name="Dalin E."/>
            <person name="Tice H."/>
            <person name="Pitluck S."/>
            <person name="Saunders E."/>
            <person name="Brettin T."/>
            <person name="Bruce D."/>
            <person name="Detter J.C."/>
            <person name="Han C."/>
            <person name="Schmutz J."/>
            <person name="Larimer F."/>
            <person name="Land M."/>
            <person name="Hauser L."/>
            <person name="Kyrpides N."/>
            <person name="Ivanova N."/>
            <person name="Biddle J.F."/>
            <person name="Zhang Z."/>
            <person name="Fitz-Gibbon S.T."/>
            <person name="Lowe T.M."/>
            <person name="Saltikov C."/>
            <person name="House C.H."/>
            <person name="Richardson P."/>
        </authorList>
    </citation>
    <scope>NUCLEOTIDE SEQUENCE [LARGE SCALE GENOMIC DNA]</scope>
    <source>
        <strain evidence="9">ATCC 700844 / DSM 13496 / JCM 10307 / IC-167</strain>
    </source>
</reference>
<feature type="transmembrane region" description="Helical" evidence="7">
    <location>
        <begin position="68"/>
        <end position="87"/>
    </location>
</feature>
<keyword evidence="9" id="KW-1185">Reference proteome</keyword>
<feature type="transmembrane region" description="Helical" evidence="7">
    <location>
        <begin position="124"/>
        <end position="145"/>
    </location>
</feature>
<evidence type="ECO:0000256" key="2">
    <source>
        <dbReference type="ARBA" id="ARBA00022475"/>
    </source>
</evidence>
<keyword evidence="5 7" id="KW-1133">Transmembrane helix</keyword>
<dbReference type="GO" id="GO:0071555">
    <property type="term" value="P:cell wall organization"/>
    <property type="evidence" value="ECO:0007669"/>
    <property type="project" value="TreeGrafter"/>
</dbReference>
<evidence type="ECO:0000256" key="3">
    <source>
        <dbReference type="ARBA" id="ARBA00022679"/>
    </source>
</evidence>
<comment type="subcellular location">
    <subcellularLocation>
        <location evidence="1">Cell membrane</location>
        <topology evidence="1">Multi-pass membrane protein</topology>
    </subcellularLocation>
</comment>
<dbReference type="InterPro" id="IPR000715">
    <property type="entry name" value="Glycosyl_transferase_4"/>
</dbReference>
<evidence type="ECO:0000313" key="9">
    <source>
        <dbReference type="Proteomes" id="UP000001137"/>
    </source>
</evidence>
<evidence type="ECO:0000256" key="5">
    <source>
        <dbReference type="ARBA" id="ARBA00022989"/>
    </source>
</evidence>
<accession>A8MDF3</accession>
<dbReference type="HOGENOM" id="CLU_023982_4_1_2"/>
<evidence type="ECO:0000256" key="1">
    <source>
        <dbReference type="ARBA" id="ARBA00004651"/>
    </source>
</evidence>
<dbReference type="RefSeq" id="WP_012186028.1">
    <property type="nucleotide sequence ID" value="NC_009954.1"/>
</dbReference>
<evidence type="ECO:0000313" key="8">
    <source>
        <dbReference type="EMBL" id="ABW01809.1"/>
    </source>
</evidence>
<dbReference type="PANTHER" id="PTHR22926:SF3">
    <property type="entry name" value="UNDECAPRENYL-PHOSPHATE ALPHA-N-ACETYLGLUCOSAMINYL 1-PHOSPHATE TRANSFERASE"/>
    <property type="match status" value="1"/>
</dbReference>
<evidence type="ECO:0000256" key="4">
    <source>
        <dbReference type="ARBA" id="ARBA00022692"/>
    </source>
</evidence>
<proteinExistence type="predicted"/>
<dbReference type="GO" id="GO:0005886">
    <property type="term" value="C:plasma membrane"/>
    <property type="evidence" value="ECO:0007669"/>
    <property type="project" value="UniProtKB-SubCell"/>
</dbReference>
<gene>
    <name evidence="8" type="ordered locus">Cmaq_0977</name>
</gene>
<dbReference type="Pfam" id="PF00953">
    <property type="entry name" value="Glycos_transf_4"/>
    <property type="match status" value="1"/>
</dbReference>
<feature type="transmembrane region" description="Helical" evidence="7">
    <location>
        <begin position="99"/>
        <end position="118"/>
    </location>
</feature>
<sequence>MELPIIITASTLASILAAYIVLKCRCALVPDVHKPNKPLIPKLGGLVVLAYVAVSFTLLSISRDLTNSMYYVVFYTTPIVLGVIGIVDDFTHVHEFLRVGASVLYPLIILLAMGGKLGYLNFPIIGHFSNPVVIIVLTIAVYGVFSNAINMMDVVNGVVPYSMILTSIIPLAYSIMTNNITLLQMTLTLLIPSIILFAFNKYPARLFNGNGGTYSIGALVAGLMLYSGLGTLILLVTVPYVINGLLIVVSSRGIKSREKLKPSTYMNDFIIYPNLDKGSTLTLMKMIVTDEPGDERKVIRGFYMVFNVATALTILLFIVLYIMGWV</sequence>
<name>A8MDF3_CALMQ</name>
<feature type="transmembrane region" description="Helical" evidence="7">
    <location>
        <begin position="206"/>
        <end position="226"/>
    </location>
</feature>
<dbReference type="AlphaFoldDB" id="A8MDF3"/>
<dbReference type="GeneID" id="5708624"/>
<organism evidence="8 9">
    <name type="scientific">Caldivirga maquilingensis (strain ATCC 700844 / DSM 13496 / JCM 10307 / IC-167)</name>
    <dbReference type="NCBI Taxonomy" id="397948"/>
    <lineage>
        <taxon>Archaea</taxon>
        <taxon>Thermoproteota</taxon>
        <taxon>Thermoprotei</taxon>
        <taxon>Thermoproteales</taxon>
        <taxon>Thermoproteaceae</taxon>
        <taxon>Caldivirga</taxon>
    </lineage>
</organism>
<dbReference type="Proteomes" id="UP000001137">
    <property type="component" value="Chromosome"/>
</dbReference>
<evidence type="ECO:0000256" key="7">
    <source>
        <dbReference type="SAM" id="Phobius"/>
    </source>
</evidence>
<dbReference type="GO" id="GO:0044038">
    <property type="term" value="P:cell wall macromolecule biosynthetic process"/>
    <property type="evidence" value="ECO:0007669"/>
    <property type="project" value="TreeGrafter"/>
</dbReference>
<dbReference type="GO" id="GO:0016780">
    <property type="term" value="F:phosphotransferase activity, for other substituted phosphate groups"/>
    <property type="evidence" value="ECO:0007669"/>
    <property type="project" value="InterPro"/>
</dbReference>
<feature type="transmembrane region" description="Helical" evidence="7">
    <location>
        <begin position="43"/>
        <end position="62"/>
    </location>
</feature>
<keyword evidence="2" id="KW-1003">Cell membrane</keyword>
<keyword evidence="6 7" id="KW-0472">Membrane</keyword>
<dbReference type="eggNOG" id="arCOG03199">
    <property type="taxonomic scope" value="Archaea"/>
</dbReference>
<keyword evidence="4 7" id="KW-0812">Transmembrane</keyword>
<feature type="transmembrane region" description="Helical" evidence="7">
    <location>
        <begin position="182"/>
        <end position="199"/>
    </location>
</feature>
<keyword evidence="3 8" id="KW-0808">Transferase</keyword>